<name>A0ABD2BZT5_VESMC</name>
<dbReference type="Proteomes" id="UP001607303">
    <property type="component" value="Unassembled WGS sequence"/>
</dbReference>
<sequence length="76" mass="9081">MQEAFVMSIQRNHINSFIFKYKTEDPLLRATSTKKEHIVDFNSYWINLDLNFNEYTSQISSNMYSVNNNEELIIKL</sequence>
<keyword evidence="2" id="KW-1185">Reference proteome</keyword>
<protein>
    <submittedName>
        <fullName evidence="1">Uncharacterized protein</fullName>
    </submittedName>
</protein>
<dbReference type="AlphaFoldDB" id="A0ABD2BZT5"/>
<proteinExistence type="predicted"/>
<gene>
    <name evidence="1" type="ORF">V1477_011661</name>
</gene>
<comment type="caution">
    <text evidence="1">The sequence shown here is derived from an EMBL/GenBank/DDBJ whole genome shotgun (WGS) entry which is preliminary data.</text>
</comment>
<organism evidence="1 2">
    <name type="scientific">Vespula maculifrons</name>
    <name type="common">Eastern yellow jacket</name>
    <name type="synonym">Wasp</name>
    <dbReference type="NCBI Taxonomy" id="7453"/>
    <lineage>
        <taxon>Eukaryota</taxon>
        <taxon>Metazoa</taxon>
        <taxon>Ecdysozoa</taxon>
        <taxon>Arthropoda</taxon>
        <taxon>Hexapoda</taxon>
        <taxon>Insecta</taxon>
        <taxon>Pterygota</taxon>
        <taxon>Neoptera</taxon>
        <taxon>Endopterygota</taxon>
        <taxon>Hymenoptera</taxon>
        <taxon>Apocrita</taxon>
        <taxon>Aculeata</taxon>
        <taxon>Vespoidea</taxon>
        <taxon>Vespidae</taxon>
        <taxon>Vespinae</taxon>
        <taxon>Vespula</taxon>
    </lineage>
</organism>
<accession>A0ABD2BZT5</accession>
<reference evidence="1 2" key="1">
    <citation type="journal article" date="2024" name="Ann. Entomol. Soc. Am.">
        <title>Genomic analyses of the southern and eastern yellowjacket wasps (Hymenoptera: Vespidae) reveal evolutionary signatures of social life.</title>
        <authorList>
            <person name="Catto M.A."/>
            <person name="Caine P.B."/>
            <person name="Orr S.E."/>
            <person name="Hunt B.G."/>
            <person name="Goodisman M.A.D."/>
        </authorList>
    </citation>
    <scope>NUCLEOTIDE SEQUENCE [LARGE SCALE GENOMIC DNA]</scope>
    <source>
        <strain evidence="1">232</strain>
        <tissue evidence="1">Head and thorax</tissue>
    </source>
</reference>
<dbReference type="EMBL" id="JAYRBN010000063">
    <property type="protein sequence ID" value="KAL2738302.1"/>
    <property type="molecule type" value="Genomic_DNA"/>
</dbReference>
<evidence type="ECO:0000313" key="2">
    <source>
        <dbReference type="Proteomes" id="UP001607303"/>
    </source>
</evidence>
<evidence type="ECO:0000313" key="1">
    <source>
        <dbReference type="EMBL" id="KAL2738302.1"/>
    </source>
</evidence>